<dbReference type="InterPro" id="IPR010982">
    <property type="entry name" value="Lambda_DNA-bd_dom_sf"/>
</dbReference>
<dbReference type="RefSeq" id="WP_072909397.1">
    <property type="nucleotide sequence ID" value="NZ_FQZT01000011.1"/>
</dbReference>
<reference evidence="2" key="1">
    <citation type="submission" date="2016-11" db="EMBL/GenBank/DDBJ databases">
        <authorList>
            <person name="Jaros S."/>
            <person name="Januszkiewicz K."/>
            <person name="Wedrychowicz H."/>
        </authorList>
    </citation>
    <scope>NUCLEOTIDE SEQUENCE [LARGE SCALE GENOMIC DNA]</scope>
    <source>
        <strain evidence="2">DSM 5091</strain>
    </source>
</reference>
<dbReference type="STRING" id="1122189.SAMN02745165_02841"/>
<proteinExistence type="predicted"/>
<name>A0A1M6KY50_MALRU</name>
<evidence type="ECO:0000313" key="2">
    <source>
        <dbReference type="EMBL" id="SHJ63877.1"/>
    </source>
</evidence>
<gene>
    <name evidence="2" type="ORF">SAMN02745165_02841</name>
</gene>
<organism evidence="2 3">
    <name type="scientific">Malonomonas rubra DSM 5091</name>
    <dbReference type="NCBI Taxonomy" id="1122189"/>
    <lineage>
        <taxon>Bacteria</taxon>
        <taxon>Pseudomonadati</taxon>
        <taxon>Thermodesulfobacteriota</taxon>
        <taxon>Desulfuromonadia</taxon>
        <taxon>Desulfuromonadales</taxon>
        <taxon>Geopsychrobacteraceae</taxon>
        <taxon>Malonomonas</taxon>
    </lineage>
</organism>
<feature type="domain" description="HTH cro/C1-type" evidence="1">
    <location>
        <begin position="34"/>
        <end position="90"/>
    </location>
</feature>
<dbReference type="CDD" id="cd00093">
    <property type="entry name" value="HTH_XRE"/>
    <property type="match status" value="1"/>
</dbReference>
<dbReference type="SMART" id="SM00530">
    <property type="entry name" value="HTH_XRE"/>
    <property type="match status" value="1"/>
</dbReference>
<dbReference type="Gene3D" id="1.10.260.40">
    <property type="entry name" value="lambda repressor-like DNA-binding domains"/>
    <property type="match status" value="1"/>
</dbReference>
<dbReference type="EMBL" id="FQZT01000011">
    <property type="protein sequence ID" value="SHJ63877.1"/>
    <property type="molecule type" value="Genomic_DNA"/>
</dbReference>
<evidence type="ECO:0000313" key="3">
    <source>
        <dbReference type="Proteomes" id="UP000184171"/>
    </source>
</evidence>
<dbReference type="Proteomes" id="UP000184171">
    <property type="component" value="Unassembled WGS sequence"/>
</dbReference>
<evidence type="ECO:0000259" key="1">
    <source>
        <dbReference type="PROSITE" id="PS50943"/>
    </source>
</evidence>
<protein>
    <submittedName>
        <fullName evidence="2">Mobile mystery protein A</fullName>
    </submittedName>
</protein>
<dbReference type="InterPro" id="IPR001387">
    <property type="entry name" value="Cro/C1-type_HTH"/>
</dbReference>
<dbReference type="InterPro" id="IPR013435">
    <property type="entry name" value="Mobile_mystery_prot_A"/>
</dbReference>
<dbReference type="NCBIfam" id="TIGR02612">
    <property type="entry name" value="mob_myst_A"/>
    <property type="match status" value="1"/>
</dbReference>
<dbReference type="PROSITE" id="PS50943">
    <property type="entry name" value="HTH_CROC1"/>
    <property type="match status" value="1"/>
</dbReference>
<dbReference type="GO" id="GO:0003677">
    <property type="term" value="F:DNA binding"/>
    <property type="evidence" value="ECO:0007669"/>
    <property type="project" value="InterPro"/>
</dbReference>
<sequence>MQSKHRRIMREQLDATFKKLSVIRTSQPPVKGWLRSIREALGMSGKQMGERMGVSQPRIVQMEKDEISGAITLKSMRQAAEAMDCVFVYSVVPRVSLEETIRNQAQKVAEKRFSRTSHTMLLENQQVSSEERQKMLQSKVDDLVRDMPRDFWRKE</sequence>
<dbReference type="SUPFAM" id="SSF47413">
    <property type="entry name" value="lambda repressor-like DNA-binding domains"/>
    <property type="match status" value="1"/>
</dbReference>
<dbReference type="Pfam" id="PF01381">
    <property type="entry name" value="HTH_3"/>
    <property type="match status" value="1"/>
</dbReference>
<dbReference type="AlphaFoldDB" id="A0A1M6KY50"/>
<accession>A0A1M6KY50</accession>
<keyword evidence="3" id="KW-1185">Reference proteome</keyword>
<dbReference type="OrthoDB" id="9785949at2"/>